<organism evidence="2">
    <name type="scientific">marine sediment metagenome</name>
    <dbReference type="NCBI Taxonomy" id="412755"/>
    <lineage>
        <taxon>unclassified sequences</taxon>
        <taxon>metagenomes</taxon>
        <taxon>ecological metagenomes</taxon>
    </lineage>
</organism>
<gene>
    <name evidence="2" type="ORF">LCGC14_1228150</name>
</gene>
<evidence type="ECO:0000256" key="1">
    <source>
        <dbReference type="SAM" id="MobiDB-lite"/>
    </source>
</evidence>
<dbReference type="AlphaFoldDB" id="A0A0F9LWG5"/>
<name>A0A0F9LWG5_9ZZZZ</name>
<sequence length="102" mass="11746">MILIPERIVEVEWEDSFSRFGWQEESDLPRMPSLCRSLGYVYEDSERGMGVCESVSDRPPTAQEDHGYGHSTFIPRGAIRKVTELSRKRYSRVPAARQNRVG</sequence>
<feature type="region of interest" description="Disordered" evidence="1">
    <location>
        <begin position="51"/>
        <end position="72"/>
    </location>
</feature>
<dbReference type="EMBL" id="LAZR01006526">
    <property type="protein sequence ID" value="KKM91476.1"/>
    <property type="molecule type" value="Genomic_DNA"/>
</dbReference>
<reference evidence="2" key="1">
    <citation type="journal article" date="2015" name="Nature">
        <title>Complex archaea that bridge the gap between prokaryotes and eukaryotes.</title>
        <authorList>
            <person name="Spang A."/>
            <person name="Saw J.H."/>
            <person name="Jorgensen S.L."/>
            <person name="Zaremba-Niedzwiedzka K."/>
            <person name="Martijn J."/>
            <person name="Lind A.E."/>
            <person name="van Eijk R."/>
            <person name="Schleper C."/>
            <person name="Guy L."/>
            <person name="Ettema T.J."/>
        </authorList>
    </citation>
    <scope>NUCLEOTIDE SEQUENCE</scope>
</reference>
<comment type="caution">
    <text evidence="2">The sequence shown here is derived from an EMBL/GenBank/DDBJ whole genome shotgun (WGS) entry which is preliminary data.</text>
</comment>
<proteinExistence type="predicted"/>
<accession>A0A0F9LWG5</accession>
<protein>
    <submittedName>
        <fullName evidence="2">Uncharacterized protein</fullName>
    </submittedName>
</protein>
<evidence type="ECO:0000313" key="2">
    <source>
        <dbReference type="EMBL" id="KKM91476.1"/>
    </source>
</evidence>